<dbReference type="InterPro" id="IPR003892">
    <property type="entry name" value="CUE"/>
</dbReference>
<evidence type="ECO:0000256" key="5">
    <source>
        <dbReference type="ARBA" id="ARBA00022989"/>
    </source>
</evidence>
<sequence>MVESSTVTFIVFVVVASVIIRWIFNEDHVANPHITAEDETNQQEGGRPRYRRRGVDQNMVEIVQSLAPGLSVEQIRYDLERTGNVELTVERYLAEGTLPFPPGRTVEVPVARARETPSQVENVTSAKYPKVTLSDVDSVDLESPMTNLEWSESKAVRQERLKQRQEEMRLRARKKFLQKTADDEDDNN</sequence>
<name>A0A1E3PTA2_9ASCO</name>
<keyword evidence="2 10" id="KW-0812">Transmembrane</keyword>
<reference evidence="12 13" key="1">
    <citation type="journal article" date="2016" name="Proc. Natl. Acad. Sci. U.S.A.">
        <title>Comparative genomics of biotechnologically important yeasts.</title>
        <authorList>
            <person name="Riley R."/>
            <person name="Haridas S."/>
            <person name="Wolfe K.H."/>
            <person name="Lopes M.R."/>
            <person name="Hittinger C.T."/>
            <person name="Goeker M."/>
            <person name="Salamov A.A."/>
            <person name="Wisecaver J.H."/>
            <person name="Long T.M."/>
            <person name="Calvey C.H."/>
            <person name="Aerts A.L."/>
            <person name="Barry K.W."/>
            <person name="Choi C."/>
            <person name="Clum A."/>
            <person name="Coughlan A.Y."/>
            <person name="Deshpande S."/>
            <person name="Douglass A.P."/>
            <person name="Hanson S.J."/>
            <person name="Klenk H.-P."/>
            <person name="LaButti K.M."/>
            <person name="Lapidus A."/>
            <person name="Lindquist E.A."/>
            <person name="Lipzen A.M."/>
            <person name="Meier-Kolthoff J.P."/>
            <person name="Ohm R.A."/>
            <person name="Otillar R.P."/>
            <person name="Pangilinan J.L."/>
            <person name="Peng Y."/>
            <person name="Rokas A."/>
            <person name="Rosa C.A."/>
            <person name="Scheuner C."/>
            <person name="Sibirny A.A."/>
            <person name="Slot J.C."/>
            <person name="Stielow J.B."/>
            <person name="Sun H."/>
            <person name="Kurtzman C.P."/>
            <person name="Blackwell M."/>
            <person name="Grigoriev I.V."/>
            <person name="Jeffries T.W."/>
        </authorList>
    </citation>
    <scope>NUCLEOTIDE SEQUENCE [LARGE SCALE GENOMIC DNA]</scope>
    <source>
        <strain evidence="12 13">DSM 6958</strain>
    </source>
</reference>
<dbReference type="OrthoDB" id="3824970at2759"/>
<evidence type="ECO:0000313" key="13">
    <source>
        <dbReference type="Proteomes" id="UP000095009"/>
    </source>
</evidence>
<comment type="subcellular location">
    <subcellularLocation>
        <location evidence="1">Endoplasmic reticulum membrane</location>
        <topology evidence="1">Single-pass membrane protein</topology>
    </subcellularLocation>
</comment>
<protein>
    <recommendedName>
        <fullName evidence="8">Coupling of ubiquitin conjugation to ER degradation protein 1</fullName>
    </recommendedName>
</protein>
<dbReference type="Pfam" id="PF02845">
    <property type="entry name" value="CUE"/>
    <property type="match status" value="1"/>
</dbReference>
<proteinExistence type="inferred from homology"/>
<evidence type="ECO:0000256" key="10">
    <source>
        <dbReference type="SAM" id="Phobius"/>
    </source>
</evidence>
<gene>
    <name evidence="12" type="ORF">NADFUDRAFT_19318</name>
</gene>
<feature type="region of interest" description="Disordered" evidence="9">
    <location>
        <begin position="34"/>
        <end position="53"/>
    </location>
</feature>
<comment type="similarity">
    <text evidence="7">Belongs to the CUE1 family.</text>
</comment>
<dbReference type="AlphaFoldDB" id="A0A1E3PTA2"/>
<evidence type="ECO:0000256" key="1">
    <source>
        <dbReference type="ARBA" id="ARBA00004389"/>
    </source>
</evidence>
<evidence type="ECO:0000256" key="3">
    <source>
        <dbReference type="ARBA" id="ARBA00022786"/>
    </source>
</evidence>
<dbReference type="EMBL" id="KV454406">
    <property type="protein sequence ID" value="ODQ68651.1"/>
    <property type="molecule type" value="Genomic_DNA"/>
</dbReference>
<evidence type="ECO:0000256" key="8">
    <source>
        <dbReference type="ARBA" id="ARBA00072899"/>
    </source>
</evidence>
<keyword evidence="4" id="KW-0256">Endoplasmic reticulum</keyword>
<dbReference type="SMART" id="SM00546">
    <property type="entry name" value="CUE"/>
    <property type="match status" value="1"/>
</dbReference>
<evidence type="ECO:0000259" key="11">
    <source>
        <dbReference type="PROSITE" id="PS51140"/>
    </source>
</evidence>
<feature type="transmembrane region" description="Helical" evidence="10">
    <location>
        <begin position="6"/>
        <end position="24"/>
    </location>
</feature>
<dbReference type="GO" id="GO:0005789">
    <property type="term" value="C:endoplasmic reticulum membrane"/>
    <property type="evidence" value="ECO:0007669"/>
    <property type="project" value="UniProtKB-SubCell"/>
</dbReference>
<feature type="domain" description="CUE" evidence="11">
    <location>
        <begin position="55"/>
        <end position="97"/>
    </location>
</feature>
<evidence type="ECO:0000256" key="7">
    <source>
        <dbReference type="ARBA" id="ARBA00061383"/>
    </source>
</evidence>
<evidence type="ECO:0000256" key="2">
    <source>
        <dbReference type="ARBA" id="ARBA00022692"/>
    </source>
</evidence>
<dbReference type="CDD" id="cd14424">
    <property type="entry name" value="CUE_Cue1p_like"/>
    <property type="match status" value="1"/>
</dbReference>
<dbReference type="Proteomes" id="UP000095009">
    <property type="component" value="Unassembled WGS sequence"/>
</dbReference>
<dbReference type="STRING" id="857566.A0A1E3PTA2"/>
<keyword evidence="13" id="KW-1185">Reference proteome</keyword>
<evidence type="ECO:0000256" key="9">
    <source>
        <dbReference type="SAM" id="MobiDB-lite"/>
    </source>
</evidence>
<evidence type="ECO:0000313" key="12">
    <source>
        <dbReference type="EMBL" id="ODQ68651.1"/>
    </source>
</evidence>
<dbReference type="FunFam" id="1.10.8.10:FF:000050">
    <property type="entry name" value="Related to AMFR protein"/>
    <property type="match status" value="1"/>
</dbReference>
<evidence type="ECO:0000256" key="6">
    <source>
        <dbReference type="ARBA" id="ARBA00023136"/>
    </source>
</evidence>
<organism evidence="12 13">
    <name type="scientific">Nadsonia fulvescens var. elongata DSM 6958</name>
    <dbReference type="NCBI Taxonomy" id="857566"/>
    <lineage>
        <taxon>Eukaryota</taxon>
        <taxon>Fungi</taxon>
        <taxon>Dikarya</taxon>
        <taxon>Ascomycota</taxon>
        <taxon>Saccharomycotina</taxon>
        <taxon>Dipodascomycetes</taxon>
        <taxon>Dipodascales</taxon>
        <taxon>Dipodascales incertae sedis</taxon>
        <taxon>Nadsonia</taxon>
    </lineage>
</organism>
<dbReference type="PROSITE" id="PS51140">
    <property type="entry name" value="CUE"/>
    <property type="match status" value="1"/>
</dbReference>
<keyword evidence="3" id="KW-0833">Ubl conjugation pathway</keyword>
<evidence type="ECO:0000256" key="4">
    <source>
        <dbReference type="ARBA" id="ARBA00022824"/>
    </source>
</evidence>
<dbReference type="Gene3D" id="1.10.8.10">
    <property type="entry name" value="DNA helicase RuvA subunit, C-terminal domain"/>
    <property type="match status" value="1"/>
</dbReference>
<keyword evidence="6 10" id="KW-0472">Membrane</keyword>
<keyword evidence="5 10" id="KW-1133">Transmembrane helix</keyword>
<dbReference type="GO" id="GO:0043130">
    <property type="term" value="F:ubiquitin binding"/>
    <property type="evidence" value="ECO:0007669"/>
    <property type="project" value="InterPro"/>
</dbReference>
<accession>A0A1E3PTA2</accession>